<dbReference type="Proteomes" id="UP000707356">
    <property type="component" value="Unassembled WGS sequence"/>
</dbReference>
<evidence type="ECO:0000313" key="2">
    <source>
        <dbReference type="Proteomes" id="UP000707356"/>
    </source>
</evidence>
<evidence type="ECO:0000313" key="1">
    <source>
        <dbReference type="EMBL" id="MBW4465509.1"/>
    </source>
</evidence>
<name>A0A951U497_9CYAN</name>
<reference evidence="1" key="1">
    <citation type="submission" date="2021-05" db="EMBL/GenBank/DDBJ databases">
        <authorList>
            <person name="Pietrasiak N."/>
            <person name="Ward R."/>
            <person name="Stajich J.E."/>
            <person name="Kurbessoian T."/>
        </authorList>
    </citation>
    <scope>NUCLEOTIDE SEQUENCE</scope>
    <source>
        <strain evidence="1">GSE-TBD4-15B</strain>
    </source>
</reference>
<gene>
    <name evidence="1" type="ORF">KME07_08720</name>
</gene>
<organism evidence="1 2">
    <name type="scientific">Pegethrix bostrychoides GSE-TBD4-15B</name>
    <dbReference type="NCBI Taxonomy" id="2839662"/>
    <lineage>
        <taxon>Bacteria</taxon>
        <taxon>Bacillati</taxon>
        <taxon>Cyanobacteriota</taxon>
        <taxon>Cyanophyceae</taxon>
        <taxon>Oculatellales</taxon>
        <taxon>Oculatellaceae</taxon>
        <taxon>Pegethrix</taxon>
    </lineage>
</organism>
<comment type="caution">
    <text evidence="1">The sequence shown here is derived from an EMBL/GenBank/DDBJ whole genome shotgun (WGS) entry which is preliminary data.</text>
</comment>
<dbReference type="EMBL" id="JAHHHV010000046">
    <property type="protein sequence ID" value="MBW4465509.1"/>
    <property type="molecule type" value="Genomic_DNA"/>
</dbReference>
<sequence>MPEPFQQQPFQQQPFQQQIVPLPQAKAADILVAYQISFEFYEEIRYREAFNDYCQRHQRLARQHQQELAAMQDDVNLYGWFLGRRGKA</sequence>
<accession>A0A951U497</accession>
<dbReference type="AlphaFoldDB" id="A0A951U497"/>
<proteinExistence type="predicted"/>
<reference evidence="1" key="2">
    <citation type="journal article" date="2022" name="Microbiol. Resour. Announc.">
        <title>Metagenome Sequencing to Explore Phylogenomics of Terrestrial Cyanobacteria.</title>
        <authorList>
            <person name="Ward R.D."/>
            <person name="Stajich J.E."/>
            <person name="Johansen J.R."/>
            <person name="Huntemann M."/>
            <person name="Clum A."/>
            <person name="Foster B."/>
            <person name="Foster B."/>
            <person name="Roux S."/>
            <person name="Palaniappan K."/>
            <person name="Varghese N."/>
            <person name="Mukherjee S."/>
            <person name="Reddy T.B.K."/>
            <person name="Daum C."/>
            <person name="Copeland A."/>
            <person name="Chen I.A."/>
            <person name="Ivanova N.N."/>
            <person name="Kyrpides N.C."/>
            <person name="Shapiro N."/>
            <person name="Eloe-Fadrosh E.A."/>
            <person name="Pietrasiak N."/>
        </authorList>
    </citation>
    <scope>NUCLEOTIDE SEQUENCE</scope>
    <source>
        <strain evidence="1">GSE-TBD4-15B</strain>
    </source>
</reference>
<protein>
    <submittedName>
        <fullName evidence="1">Uncharacterized protein</fullName>
    </submittedName>
</protein>